<dbReference type="InterPro" id="IPR050109">
    <property type="entry name" value="HTH-type_TetR-like_transc_reg"/>
</dbReference>
<evidence type="ECO:0000313" key="8">
    <source>
        <dbReference type="Proteomes" id="UP000564644"/>
    </source>
</evidence>
<dbReference type="RefSeq" id="WP_185132055.1">
    <property type="nucleotide sequence ID" value="NZ_JACJVO010000033.1"/>
</dbReference>
<dbReference type="EMBL" id="JACJVO010000033">
    <property type="protein sequence ID" value="MBB6734393.1"/>
    <property type="molecule type" value="Genomic_DNA"/>
</dbReference>
<evidence type="ECO:0000313" key="7">
    <source>
        <dbReference type="EMBL" id="MBB6734393.1"/>
    </source>
</evidence>
<proteinExistence type="predicted"/>
<dbReference type="Gene3D" id="1.10.357.10">
    <property type="entry name" value="Tetracycline Repressor, domain 2"/>
    <property type="match status" value="1"/>
</dbReference>
<gene>
    <name evidence="7" type="ORF">H7C18_26050</name>
</gene>
<reference evidence="7 8" key="1">
    <citation type="submission" date="2020-08" db="EMBL/GenBank/DDBJ databases">
        <title>Cohnella phylogeny.</title>
        <authorList>
            <person name="Dunlap C."/>
        </authorList>
    </citation>
    <scope>NUCLEOTIDE SEQUENCE [LARGE SCALE GENOMIC DNA]</scope>
    <source>
        <strain evidence="7 8">CBP 2801</strain>
    </source>
</reference>
<dbReference type="InterPro" id="IPR023772">
    <property type="entry name" value="DNA-bd_HTH_TetR-type_CS"/>
</dbReference>
<protein>
    <submittedName>
        <fullName evidence="7">TetR/AcrR family transcriptional regulator</fullName>
    </submittedName>
</protein>
<dbReference type="AlphaFoldDB" id="A0A7X0VZW6"/>
<dbReference type="PROSITE" id="PS50977">
    <property type="entry name" value="HTH_TETR_2"/>
    <property type="match status" value="1"/>
</dbReference>
<keyword evidence="1" id="KW-0805">Transcription regulation</keyword>
<feature type="DNA-binding region" description="H-T-H motif" evidence="4">
    <location>
        <begin position="56"/>
        <end position="75"/>
    </location>
</feature>
<dbReference type="SUPFAM" id="SSF46689">
    <property type="entry name" value="Homeodomain-like"/>
    <property type="match status" value="1"/>
</dbReference>
<dbReference type="PANTHER" id="PTHR30055">
    <property type="entry name" value="HTH-TYPE TRANSCRIPTIONAL REGULATOR RUTR"/>
    <property type="match status" value="1"/>
</dbReference>
<sequence length="226" mass="25426">MSEIKRGKSSVRSQLSDEAEDKPVQKPGRKRDPSRDAKILEATIEILAEAGFDGMTMDMVAARAKAGKATVYRRWSSKVELVRDSLAWMNRTHLELDNLPDTGTLRGDLLALLKPRSIEEDERKYRVFAGMGSFWQHSEFVEAGIAGFFEPWIVINRELMHRAVGRGEISASADIELACEVITSMSYFRGLIQRKPFDKRYFTALIDGILLPALKNPKPSPNAVDQ</sequence>
<accession>A0A7X0VZW6</accession>
<evidence type="ECO:0000256" key="3">
    <source>
        <dbReference type="ARBA" id="ARBA00023163"/>
    </source>
</evidence>
<dbReference type="Pfam" id="PF16859">
    <property type="entry name" value="TetR_C_11"/>
    <property type="match status" value="1"/>
</dbReference>
<dbReference type="GO" id="GO:0003700">
    <property type="term" value="F:DNA-binding transcription factor activity"/>
    <property type="evidence" value="ECO:0007669"/>
    <property type="project" value="TreeGrafter"/>
</dbReference>
<dbReference type="GO" id="GO:0000976">
    <property type="term" value="F:transcription cis-regulatory region binding"/>
    <property type="evidence" value="ECO:0007669"/>
    <property type="project" value="TreeGrafter"/>
</dbReference>
<evidence type="ECO:0000256" key="5">
    <source>
        <dbReference type="SAM" id="MobiDB-lite"/>
    </source>
</evidence>
<feature type="domain" description="HTH tetR-type" evidence="6">
    <location>
        <begin position="33"/>
        <end position="93"/>
    </location>
</feature>
<evidence type="ECO:0000256" key="1">
    <source>
        <dbReference type="ARBA" id="ARBA00023015"/>
    </source>
</evidence>
<dbReference type="Pfam" id="PF00440">
    <property type="entry name" value="TetR_N"/>
    <property type="match status" value="1"/>
</dbReference>
<dbReference type="PANTHER" id="PTHR30055:SF148">
    <property type="entry name" value="TETR-FAMILY TRANSCRIPTIONAL REGULATOR"/>
    <property type="match status" value="1"/>
</dbReference>
<name>A0A7X0VZW6_9BACL</name>
<dbReference type="Proteomes" id="UP000564644">
    <property type="component" value="Unassembled WGS sequence"/>
</dbReference>
<dbReference type="InterPro" id="IPR011075">
    <property type="entry name" value="TetR_C"/>
</dbReference>
<evidence type="ECO:0000259" key="6">
    <source>
        <dbReference type="PROSITE" id="PS50977"/>
    </source>
</evidence>
<dbReference type="InterPro" id="IPR001647">
    <property type="entry name" value="HTH_TetR"/>
</dbReference>
<feature type="region of interest" description="Disordered" evidence="5">
    <location>
        <begin position="1"/>
        <end position="35"/>
    </location>
</feature>
<evidence type="ECO:0000256" key="2">
    <source>
        <dbReference type="ARBA" id="ARBA00023125"/>
    </source>
</evidence>
<dbReference type="PRINTS" id="PR00455">
    <property type="entry name" value="HTHTETR"/>
</dbReference>
<keyword evidence="3" id="KW-0804">Transcription</keyword>
<dbReference type="Gene3D" id="1.10.10.60">
    <property type="entry name" value="Homeodomain-like"/>
    <property type="match status" value="1"/>
</dbReference>
<comment type="caution">
    <text evidence="7">The sequence shown here is derived from an EMBL/GenBank/DDBJ whole genome shotgun (WGS) entry which is preliminary data.</text>
</comment>
<evidence type="ECO:0000256" key="4">
    <source>
        <dbReference type="PROSITE-ProRule" id="PRU00335"/>
    </source>
</evidence>
<dbReference type="InterPro" id="IPR009057">
    <property type="entry name" value="Homeodomain-like_sf"/>
</dbReference>
<organism evidence="7 8">
    <name type="scientific">Cohnella zeiphila</name>
    <dbReference type="NCBI Taxonomy" id="2761120"/>
    <lineage>
        <taxon>Bacteria</taxon>
        <taxon>Bacillati</taxon>
        <taxon>Bacillota</taxon>
        <taxon>Bacilli</taxon>
        <taxon>Bacillales</taxon>
        <taxon>Paenibacillaceae</taxon>
        <taxon>Cohnella</taxon>
    </lineage>
</organism>
<dbReference type="PROSITE" id="PS01081">
    <property type="entry name" value="HTH_TETR_1"/>
    <property type="match status" value="1"/>
</dbReference>
<dbReference type="InterPro" id="IPR036271">
    <property type="entry name" value="Tet_transcr_reg_TetR-rel_C_sf"/>
</dbReference>
<keyword evidence="8" id="KW-1185">Reference proteome</keyword>
<dbReference type="SUPFAM" id="SSF48498">
    <property type="entry name" value="Tetracyclin repressor-like, C-terminal domain"/>
    <property type="match status" value="1"/>
</dbReference>
<keyword evidence="2 4" id="KW-0238">DNA-binding</keyword>